<dbReference type="Gene3D" id="1.20.1280.50">
    <property type="match status" value="1"/>
</dbReference>
<keyword evidence="3" id="KW-1185">Reference proteome</keyword>
<evidence type="ECO:0000313" key="3">
    <source>
        <dbReference type="Proteomes" id="UP000014254"/>
    </source>
</evidence>
<proteinExistence type="predicted"/>
<dbReference type="InterPro" id="IPR036047">
    <property type="entry name" value="F-box-like_dom_sf"/>
</dbReference>
<evidence type="ECO:0000259" key="1">
    <source>
        <dbReference type="PROSITE" id="PS50181"/>
    </source>
</evidence>
<dbReference type="AlphaFoldDB" id="S2J7G8"/>
<sequence length="660" mass="75865">MLIYKPLPTEVLVIIFKELDSAEALGECRLVCRAWSDPAETVMFSKPLVVYREVKALKVIHHLEKNPAKGRCIRNLAITDYEDQQVMKTLLRLTFTPGIEKLTGKVVLDIFSSSTRLSVIYATMVEIAEKSSIKFDRLKIIPETYMLNDVYGKALLTFKETLETVHLRLFNHDDTQNVLHRLGEFKKLEVLRVEEGDFGSVEQLDAVLKGCHHLKDLYLNIEVLDQTEARGIPANSNRIPANSDSMWEELQVQKVPSLKTITYASPGYPLVIEYLLYKYPNLEQFNLDTFAMVEPFLDLHSVSLNFQRIQNHLKRLKKYSLHFQVPPRDTLNSKFVAAKGDINIMAIQYIMQYVEDDEMNFHLDVDTLENKTRRAKFTMEVPTIGSWFYPVTLIEKAGIPLDRLELDFVNGAAVNGDRMYPVQIHRSEEGVVLFDILYDFPKIKEIKMTSHQFFETRDIFSSDETVELRSFELCGAEVTEAALKCVGYHCPQLKELKLVNCYLDLSLANTCHISMKNTSLDHFVYTVEPIQNMIRDTEDEDAIDHFGTVLQEVVTNWVKPKIYLWLGIKEAGKKILFKWTAFSATPLSASRGTFGSRFIEEVPLVYFSCFNIKSISFHLDPALSFTISEELIRKCLNCPLLSCPLEEGEMDDSEEEYEEE</sequence>
<dbReference type="VEuPathDB" id="FungiDB:HMPREF1544_07597"/>
<dbReference type="Gene3D" id="3.80.10.10">
    <property type="entry name" value="Ribonuclease Inhibitor"/>
    <property type="match status" value="1"/>
</dbReference>
<reference evidence="3" key="1">
    <citation type="submission" date="2013-05" db="EMBL/GenBank/DDBJ databases">
        <title>The Genome sequence of Mucor circinelloides f. circinelloides 1006PhL.</title>
        <authorList>
            <consortium name="The Broad Institute Genomics Platform"/>
            <person name="Cuomo C."/>
            <person name="Earl A."/>
            <person name="Findley K."/>
            <person name="Lee S.C."/>
            <person name="Walker B."/>
            <person name="Young S."/>
            <person name="Zeng Q."/>
            <person name="Gargeya S."/>
            <person name="Fitzgerald M."/>
            <person name="Haas B."/>
            <person name="Abouelleil A."/>
            <person name="Allen A.W."/>
            <person name="Alvarado L."/>
            <person name="Arachchi H.M."/>
            <person name="Berlin A.M."/>
            <person name="Chapman S.B."/>
            <person name="Gainer-Dewar J."/>
            <person name="Goldberg J."/>
            <person name="Griggs A."/>
            <person name="Gujja S."/>
            <person name="Hansen M."/>
            <person name="Howarth C."/>
            <person name="Imamovic A."/>
            <person name="Ireland A."/>
            <person name="Larimer J."/>
            <person name="McCowan C."/>
            <person name="Murphy C."/>
            <person name="Pearson M."/>
            <person name="Poon T.W."/>
            <person name="Priest M."/>
            <person name="Roberts A."/>
            <person name="Saif S."/>
            <person name="Shea T."/>
            <person name="Sisk P."/>
            <person name="Sykes S."/>
            <person name="Wortman J."/>
            <person name="Nusbaum C."/>
            <person name="Birren B."/>
        </authorList>
    </citation>
    <scope>NUCLEOTIDE SEQUENCE [LARGE SCALE GENOMIC DNA]</scope>
    <source>
        <strain evidence="3">1006PhL</strain>
    </source>
</reference>
<dbReference type="InterPro" id="IPR001810">
    <property type="entry name" value="F-box_dom"/>
</dbReference>
<dbReference type="PANTHER" id="PTHR38926">
    <property type="entry name" value="F-BOX DOMAIN CONTAINING PROTEIN, EXPRESSED"/>
    <property type="match status" value="1"/>
</dbReference>
<dbReference type="InParanoid" id="S2J7G8"/>
<name>S2J7G8_MUCC1</name>
<accession>S2J7G8</accession>
<dbReference type="Proteomes" id="UP000014254">
    <property type="component" value="Unassembled WGS sequence"/>
</dbReference>
<dbReference type="SUPFAM" id="SSF52047">
    <property type="entry name" value="RNI-like"/>
    <property type="match status" value="1"/>
</dbReference>
<dbReference type="InterPro" id="IPR032675">
    <property type="entry name" value="LRR_dom_sf"/>
</dbReference>
<gene>
    <name evidence="2" type="ORF">HMPREF1544_07597</name>
</gene>
<protein>
    <recommendedName>
        <fullName evidence="1">F-box domain-containing protein</fullName>
    </recommendedName>
</protein>
<evidence type="ECO:0000313" key="2">
    <source>
        <dbReference type="EMBL" id="EPB85604.1"/>
    </source>
</evidence>
<organism evidence="2 3">
    <name type="scientific">Mucor circinelloides f. circinelloides (strain 1006PhL)</name>
    <name type="common">Mucormycosis agent</name>
    <name type="synonym">Calyptromyces circinelloides</name>
    <dbReference type="NCBI Taxonomy" id="1220926"/>
    <lineage>
        <taxon>Eukaryota</taxon>
        <taxon>Fungi</taxon>
        <taxon>Fungi incertae sedis</taxon>
        <taxon>Mucoromycota</taxon>
        <taxon>Mucoromycotina</taxon>
        <taxon>Mucoromycetes</taxon>
        <taxon>Mucorales</taxon>
        <taxon>Mucorineae</taxon>
        <taxon>Mucoraceae</taxon>
        <taxon>Mucor</taxon>
    </lineage>
</organism>
<feature type="domain" description="F-box" evidence="1">
    <location>
        <begin position="1"/>
        <end position="54"/>
    </location>
</feature>
<dbReference type="PANTHER" id="PTHR38926:SF72">
    <property type="entry name" value="IM:7136021-RELATED"/>
    <property type="match status" value="1"/>
</dbReference>
<dbReference type="OrthoDB" id="2282896at2759"/>
<dbReference type="SUPFAM" id="SSF81383">
    <property type="entry name" value="F-box domain"/>
    <property type="match status" value="1"/>
</dbReference>
<dbReference type="Pfam" id="PF12937">
    <property type="entry name" value="F-box-like"/>
    <property type="match status" value="1"/>
</dbReference>
<dbReference type="PROSITE" id="PS50181">
    <property type="entry name" value="FBOX"/>
    <property type="match status" value="1"/>
</dbReference>
<dbReference type="EMBL" id="KE124008">
    <property type="protein sequence ID" value="EPB85604.1"/>
    <property type="molecule type" value="Genomic_DNA"/>
</dbReference>